<gene>
    <name evidence="2" type="ORF">K444DRAFT_255944</name>
</gene>
<feature type="compositionally biased region" description="Polar residues" evidence="1">
    <location>
        <begin position="501"/>
        <end position="511"/>
    </location>
</feature>
<dbReference type="AlphaFoldDB" id="A0A2J6SN51"/>
<feature type="compositionally biased region" description="Basic and acidic residues" evidence="1">
    <location>
        <begin position="537"/>
        <end position="546"/>
    </location>
</feature>
<proteinExistence type="predicted"/>
<feature type="region of interest" description="Disordered" evidence="1">
    <location>
        <begin position="243"/>
        <end position="281"/>
    </location>
</feature>
<feature type="compositionally biased region" description="Basic and acidic residues" evidence="1">
    <location>
        <begin position="440"/>
        <end position="460"/>
    </location>
</feature>
<feature type="compositionally biased region" description="Low complexity" evidence="1">
    <location>
        <begin position="71"/>
        <end position="80"/>
    </location>
</feature>
<feature type="compositionally biased region" description="Polar residues" evidence="1">
    <location>
        <begin position="426"/>
        <end position="435"/>
    </location>
</feature>
<feature type="compositionally biased region" description="Basic and acidic residues" evidence="1">
    <location>
        <begin position="243"/>
        <end position="252"/>
    </location>
</feature>
<dbReference type="GeneID" id="36579443"/>
<dbReference type="STRING" id="1095630.A0A2J6SN51"/>
<feature type="region of interest" description="Disordered" evidence="1">
    <location>
        <begin position="178"/>
        <end position="216"/>
    </location>
</feature>
<feature type="region of interest" description="Disordered" evidence="1">
    <location>
        <begin position="112"/>
        <end position="153"/>
    </location>
</feature>
<dbReference type="OrthoDB" id="3554803at2759"/>
<dbReference type="EMBL" id="KZ613912">
    <property type="protein sequence ID" value="PMD52196.1"/>
    <property type="molecule type" value="Genomic_DNA"/>
</dbReference>
<feature type="region of interest" description="Disordered" evidence="1">
    <location>
        <begin position="63"/>
        <end position="83"/>
    </location>
</feature>
<feature type="compositionally biased region" description="Polar residues" evidence="1">
    <location>
        <begin position="262"/>
        <end position="275"/>
    </location>
</feature>
<evidence type="ECO:0000313" key="2">
    <source>
        <dbReference type="EMBL" id="PMD52196.1"/>
    </source>
</evidence>
<evidence type="ECO:0000313" key="3">
    <source>
        <dbReference type="Proteomes" id="UP000235371"/>
    </source>
</evidence>
<dbReference type="InParanoid" id="A0A2J6SN51"/>
<name>A0A2J6SN51_9HELO</name>
<feature type="compositionally biased region" description="Basic and acidic residues" evidence="1">
    <location>
        <begin position="386"/>
        <end position="395"/>
    </location>
</feature>
<sequence length="555" mass="61854">MMPNIKIHWKGRPHHHLPRIRVASTPRNSVRSRSQLAAEQVLRVPLGNSLLQARKKQRFNFRFRRRRGRSSRSTGTSAVVRSRRHAIQRARQHIQVFGWAASQAELANRRTFETASIRPQSSRSVGTTSGLRNQHPQDSVIPSTDGAASSSVRRVKAYKREPENLYSLIHVAEVPAYGKPQNSQNFENRKRSSPNPDLSRIHSVRRPGAEYAHVGPLETVSRRNTFRGSQALERQRIYDCRIDPKNRIENRSKSSPAHIRESTSGASTIQSPANKKQSRASAELWEAVNSLGLHTKPEGANTLSNRTIVSSSRGTIVSDTSSRTPSQRKALKKFTREIELYLQACRSLPKGTFVATPTTLSARTIGEFRPYQAQFQSAGLAVTSDQQRRLSRFEVEQSPPPTPPKDDKMVLRKGKQKEKPREPSYASGSTGTTVLGWTPPHEKTSPRPKTAREPSSETDHTIIGFTPPHERVASPPSRPPPSAPMTASKKSLPWLRKPETSPETVSPTNKMSAAPSVDKLEPPTPLEGWVATSGSPPKEKTMERIRKSGPVVPRE</sequence>
<feature type="compositionally biased region" description="Polar residues" evidence="1">
    <location>
        <begin position="113"/>
        <end position="152"/>
    </location>
</feature>
<evidence type="ECO:0000256" key="1">
    <source>
        <dbReference type="SAM" id="MobiDB-lite"/>
    </source>
</evidence>
<reference evidence="2 3" key="1">
    <citation type="submission" date="2016-04" db="EMBL/GenBank/DDBJ databases">
        <title>A degradative enzymes factory behind the ericoid mycorrhizal symbiosis.</title>
        <authorList>
            <consortium name="DOE Joint Genome Institute"/>
            <person name="Martino E."/>
            <person name="Morin E."/>
            <person name="Grelet G."/>
            <person name="Kuo A."/>
            <person name="Kohler A."/>
            <person name="Daghino S."/>
            <person name="Barry K."/>
            <person name="Choi C."/>
            <person name="Cichocki N."/>
            <person name="Clum A."/>
            <person name="Copeland A."/>
            <person name="Hainaut M."/>
            <person name="Haridas S."/>
            <person name="Labutti K."/>
            <person name="Lindquist E."/>
            <person name="Lipzen A."/>
            <person name="Khouja H.-R."/>
            <person name="Murat C."/>
            <person name="Ohm R."/>
            <person name="Olson A."/>
            <person name="Spatafora J."/>
            <person name="Veneault-Fourrey C."/>
            <person name="Henrissat B."/>
            <person name="Grigoriev I."/>
            <person name="Martin F."/>
            <person name="Perotto S."/>
        </authorList>
    </citation>
    <scope>NUCLEOTIDE SEQUENCE [LARGE SCALE GENOMIC DNA]</scope>
    <source>
        <strain evidence="2 3">E</strain>
    </source>
</reference>
<feature type="region of interest" description="Disordered" evidence="1">
    <location>
        <begin position="386"/>
        <end position="555"/>
    </location>
</feature>
<organism evidence="2 3">
    <name type="scientific">Hyaloscypha bicolor E</name>
    <dbReference type="NCBI Taxonomy" id="1095630"/>
    <lineage>
        <taxon>Eukaryota</taxon>
        <taxon>Fungi</taxon>
        <taxon>Dikarya</taxon>
        <taxon>Ascomycota</taxon>
        <taxon>Pezizomycotina</taxon>
        <taxon>Leotiomycetes</taxon>
        <taxon>Helotiales</taxon>
        <taxon>Hyaloscyphaceae</taxon>
        <taxon>Hyaloscypha</taxon>
        <taxon>Hyaloscypha bicolor</taxon>
    </lineage>
</organism>
<dbReference type="Proteomes" id="UP000235371">
    <property type="component" value="Unassembled WGS sequence"/>
</dbReference>
<protein>
    <submittedName>
        <fullName evidence="2">Uncharacterized protein</fullName>
    </submittedName>
</protein>
<accession>A0A2J6SN51</accession>
<keyword evidence="3" id="KW-1185">Reference proteome</keyword>
<dbReference type="RefSeq" id="XP_024729100.1">
    <property type="nucleotide sequence ID" value="XM_024871361.1"/>
</dbReference>